<dbReference type="KEGG" id="vg:54991736"/>
<evidence type="ECO:0000256" key="1">
    <source>
        <dbReference type="SAM" id="MobiDB-lite"/>
    </source>
</evidence>
<organism evidence="2 3">
    <name type="scientific">Aeromonas phage 25AhydR2PP</name>
    <dbReference type="NCBI Taxonomy" id="2163976"/>
    <lineage>
        <taxon>Viruses</taxon>
        <taxon>Duplodnaviria</taxon>
        <taxon>Heunggongvirae</taxon>
        <taxon>Uroviricota</taxon>
        <taxon>Caudoviricetes</taxon>
        <taxon>Autographivirales</taxon>
        <taxon>Autonotataviridae</taxon>
        <taxon>Aerosvirus</taxon>
        <taxon>Aerosvirus av25AhydR2PP</taxon>
    </lineage>
</organism>
<evidence type="ECO:0000313" key="3">
    <source>
        <dbReference type="Proteomes" id="UP000246930"/>
    </source>
</evidence>
<feature type="compositionally biased region" description="Acidic residues" evidence="1">
    <location>
        <begin position="98"/>
        <end position="112"/>
    </location>
</feature>
<dbReference type="Proteomes" id="UP000246930">
    <property type="component" value="Segment"/>
</dbReference>
<reference evidence="2" key="1">
    <citation type="submission" date="2018-03" db="EMBL/GenBank/DDBJ databases">
        <title>Complete genome sequences of new Aeromonas and Pseudomonas phages promising in phage therapy dedicated to aquaculture.</title>
        <authorList>
            <person name="Kolsut J."/>
            <person name="Wojcik E."/>
            <person name="Wojtasik A."/>
            <person name="Dastych J."/>
        </authorList>
    </citation>
    <scope>NUCLEOTIDE SEQUENCE [LARGE SCALE GENOMIC DNA]</scope>
</reference>
<sequence>MGKKFKKAFKTSLNPIKQLQKDVGAITGSTAARKAAEEQAKQMERQGQFEREQAAKAAEQSRLQAQAQQSQIESGMERDKAISAAEEQRARAALGASDEVDVDLATEAETDDEGRRVSNRDKFMSKRQGGSGLRL</sequence>
<feature type="compositionally biased region" description="Basic and acidic residues" evidence="1">
    <location>
        <begin position="75"/>
        <end position="90"/>
    </location>
</feature>
<feature type="compositionally biased region" description="Low complexity" evidence="1">
    <location>
        <begin position="57"/>
        <end position="71"/>
    </location>
</feature>
<dbReference type="GeneID" id="54991736"/>
<accession>A0A2S1PFR6</accession>
<proteinExistence type="predicted"/>
<feature type="compositionally biased region" description="Basic and acidic residues" evidence="1">
    <location>
        <begin position="113"/>
        <end position="124"/>
    </location>
</feature>
<evidence type="ECO:0000313" key="2">
    <source>
        <dbReference type="EMBL" id="AWH15412.1"/>
    </source>
</evidence>
<dbReference type="RefSeq" id="YP_009801225.1">
    <property type="nucleotide sequence ID" value="NC_047966.1"/>
</dbReference>
<protein>
    <submittedName>
        <fullName evidence="2">Uncharacterized protein</fullName>
    </submittedName>
</protein>
<feature type="compositionally biased region" description="Basic and acidic residues" evidence="1">
    <location>
        <begin position="34"/>
        <end position="54"/>
    </location>
</feature>
<feature type="region of interest" description="Disordered" evidence="1">
    <location>
        <begin position="34"/>
        <end position="135"/>
    </location>
</feature>
<dbReference type="EMBL" id="MH179473">
    <property type="protein sequence ID" value="AWH15412.1"/>
    <property type="molecule type" value="Genomic_DNA"/>
</dbReference>
<keyword evidence="3" id="KW-1185">Reference proteome</keyword>
<name>A0A2S1PFR6_9CAUD</name>